<keyword evidence="9" id="KW-0812">Transmembrane</keyword>
<dbReference type="Proteomes" id="UP000539642">
    <property type="component" value="Unassembled WGS sequence"/>
</dbReference>
<evidence type="ECO:0000259" key="10">
    <source>
        <dbReference type="PROSITE" id="PS50109"/>
    </source>
</evidence>
<evidence type="ECO:0000256" key="9">
    <source>
        <dbReference type="SAM" id="Phobius"/>
    </source>
</evidence>
<evidence type="ECO:0000256" key="3">
    <source>
        <dbReference type="ARBA" id="ARBA00022553"/>
    </source>
</evidence>
<evidence type="ECO:0000256" key="7">
    <source>
        <dbReference type="ARBA" id="ARBA00022840"/>
    </source>
</evidence>
<dbReference type="InterPro" id="IPR004010">
    <property type="entry name" value="Double_Cache_2"/>
</dbReference>
<accession>A0A840UZZ8</accession>
<keyword evidence="9" id="KW-0472">Membrane</keyword>
<dbReference type="RefSeq" id="WP_183348597.1">
    <property type="nucleotide sequence ID" value="NZ_JACHEO010000002.1"/>
</dbReference>
<comment type="caution">
    <text evidence="11">The sequence shown here is derived from an EMBL/GenBank/DDBJ whole genome shotgun (WGS) entry which is preliminary data.</text>
</comment>
<comment type="catalytic activity">
    <reaction evidence="1">
        <text>ATP + protein L-histidine = ADP + protein N-phospho-L-histidine.</text>
        <dbReference type="EC" id="2.7.13.3"/>
    </reaction>
</comment>
<evidence type="ECO:0000256" key="1">
    <source>
        <dbReference type="ARBA" id="ARBA00000085"/>
    </source>
</evidence>
<dbReference type="InterPro" id="IPR011712">
    <property type="entry name" value="Sig_transdc_His_kin_sub3_dim/P"/>
</dbReference>
<keyword evidence="9" id="KW-1133">Transmembrane helix</keyword>
<dbReference type="CDD" id="cd16917">
    <property type="entry name" value="HATPase_UhpB-NarQ-NarX-like"/>
    <property type="match status" value="1"/>
</dbReference>
<protein>
    <recommendedName>
        <fullName evidence="2">histidine kinase</fullName>
        <ecNumber evidence="2">2.7.13.3</ecNumber>
    </recommendedName>
</protein>
<dbReference type="PANTHER" id="PTHR24421">
    <property type="entry name" value="NITRATE/NITRITE SENSOR PROTEIN NARX-RELATED"/>
    <property type="match status" value="1"/>
</dbReference>
<dbReference type="GO" id="GO:0046983">
    <property type="term" value="F:protein dimerization activity"/>
    <property type="evidence" value="ECO:0007669"/>
    <property type="project" value="InterPro"/>
</dbReference>
<dbReference type="Pfam" id="PF02518">
    <property type="entry name" value="HATPase_c"/>
    <property type="match status" value="1"/>
</dbReference>
<organism evidence="11 12">
    <name type="scientific">Desulfoprunum benzoelyticum</name>
    <dbReference type="NCBI Taxonomy" id="1506996"/>
    <lineage>
        <taxon>Bacteria</taxon>
        <taxon>Pseudomonadati</taxon>
        <taxon>Thermodesulfobacteriota</taxon>
        <taxon>Desulfobulbia</taxon>
        <taxon>Desulfobulbales</taxon>
        <taxon>Desulfobulbaceae</taxon>
        <taxon>Desulfoprunum</taxon>
    </lineage>
</organism>
<dbReference type="InterPro" id="IPR050482">
    <property type="entry name" value="Sensor_HK_TwoCompSys"/>
</dbReference>
<dbReference type="InterPro" id="IPR036890">
    <property type="entry name" value="HATPase_C_sf"/>
</dbReference>
<dbReference type="GO" id="GO:0016020">
    <property type="term" value="C:membrane"/>
    <property type="evidence" value="ECO:0007669"/>
    <property type="project" value="InterPro"/>
</dbReference>
<evidence type="ECO:0000256" key="6">
    <source>
        <dbReference type="ARBA" id="ARBA00022777"/>
    </source>
</evidence>
<keyword evidence="12" id="KW-1185">Reference proteome</keyword>
<dbReference type="SUPFAM" id="SSF55874">
    <property type="entry name" value="ATPase domain of HSP90 chaperone/DNA topoisomerase II/histidine kinase"/>
    <property type="match status" value="1"/>
</dbReference>
<keyword evidence="3" id="KW-0597">Phosphoprotein</keyword>
<dbReference type="Pfam" id="PF13185">
    <property type="entry name" value="GAF_2"/>
    <property type="match status" value="1"/>
</dbReference>
<dbReference type="Gene3D" id="3.30.450.40">
    <property type="match status" value="1"/>
</dbReference>
<dbReference type="EMBL" id="JACHEO010000002">
    <property type="protein sequence ID" value="MBB5347130.1"/>
    <property type="molecule type" value="Genomic_DNA"/>
</dbReference>
<evidence type="ECO:0000256" key="8">
    <source>
        <dbReference type="ARBA" id="ARBA00023012"/>
    </source>
</evidence>
<dbReference type="EC" id="2.7.13.3" evidence="2"/>
<dbReference type="PROSITE" id="PS50109">
    <property type="entry name" value="HIS_KIN"/>
    <property type="match status" value="1"/>
</dbReference>
<dbReference type="AlphaFoldDB" id="A0A840UZZ8"/>
<feature type="domain" description="Histidine kinase" evidence="10">
    <location>
        <begin position="622"/>
        <end position="812"/>
    </location>
</feature>
<keyword evidence="4" id="KW-0808">Transferase</keyword>
<feature type="transmembrane region" description="Helical" evidence="9">
    <location>
        <begin position="353"/>
        <end position="374"/>
    </location>
</feature>
<keyword evidence="7" id="KW-0067">ATP-binding</keyword>
<evidence type="ECO:0000313" key="12">
    <source>
        <dbReference type="Proteomes" id="UP000539642"/>
    </source>
</evidence>
<dbReference type="GO" id="GO:0005524">
    <property type="term" value="F:ATP binding"/>
    <property type="evidence" value="ECO:0007669"/>
    <property type="project" value="UniProtKB-KW"/>
</dbReference>
<dbReference type="GO" id="GO:0000155">
    <property type="term" value="F:phosphorelay sensor kinase activity"/>
    <property type="evidence" value="ECO:0007669"/>
    <property type="project" value="InterPro"/>
</dbReference>
<dbReference type="InterPro" id="IPR029016">
    <property type="entry name" value="GAF-like_dom_sf"/>
</dbReference>
<evidence type="ECO:0000313" key="11">
    <source>
        <dbReference type="EMBL" id="MBB5347130.1"/>
    </source>
</evidence>
<keyword evidence="8" id="KW-0902">Two-component regulatory system</keyword>
<keyword evidence="6 11" id="KW-0418">Kinase</keyword>
<reference evidence="11 12" key="1">
    <citation type="submission" date="2020-08" db="EMBL/GenBank/DDBJ databases">
        <title>Genomic Encyclopedia of Type Strains, Phase IV (KMG-IV): sequencing the most valuable type-strain genomes for metagenomic binning, comparative biology and taxonomic classification.</title>
        <authorList>
            <person name="Goeker M."/>
        </authorList>
    </citation>
    <scope>NUCLEOTIDE SEQUENCE [LARGE SCALE GENOMIC DNA]</scope>
    <source>
        <strain evidence="11 12">DSM 28570</strain>
    </source>
</reference>
<dbReference type="SUPFAM" id="SSF55781">
    <property type="entry name" value="GAF domain-like"/>
    <property type="match status" value="1"/>
</dbReference>
<dbReference type="Gene3D" id="3.30.565.10">
    <property type="entry name" value="Histidine kinase-like ATPase, C-terminal domain"/>
    <property type="match status" value="1"/>
</dbReference>
<feature type="transmembrane region" description="Helical" evidence="9">
    <location>
        <begin position="15"/>
        <end position="35"/>
    </location>
</feature>
<sequence>MTAGSRRISLSSAPFYASLVVIFSLGLFTGTFWAINEYQAYQESISYIRSNYQKQYRDRLQEEIGGVMDFIQYKRSQTDILIENEIRQKVQTAYTTASHIYSQYKDEKSIDELRVMVLEILRPIRWNNERGYYFAGRMKDQVIDLFADDPYFEGKSRARFEKETGIDVIGDIIKIIEEKGAGLYRYNWAKPEYIGSSYQKVSFVKYFQPFDWFIGAGIYIDDMEKLIQEDVLAQVQKMHFGRDGEVFGFRYDGTIICNRDERLIGRSIKDLIGDKGEPFGEEMWKAGISSDHEDYVSYAVLRPAEGKVYQKLSYVKAFKEWGWVFVATMNMDEMEKAIVDETRTYIRIAFKNAFLFVLLFMVAVSLLLLIAYFYSLKIKQGISLFTNFFREAADSKVKIENTDLAFAEFEDLGNLANRMIDDRIQKEFLLHRDELRLDTLLRLGMMEKYSLQEKYDFIMQRIVQITRSEAGYLALVNTGQTRLSLCSLFSKNQHGEAAEQPCQLNDSRRVEDGGLPGNAVRQKKAIINNDCEGNDNGWIFPYQLQVRRHLDVPIYNNGRIVVVAGVCNNSSDYDNSDIRQMAMLLEGMWLHVLKTSSEIEMARLERQIMAVSLEERSKVGRDLHDDLGSHLSGVEMLAKVLQKKLEADAPDKARQLQRIRNLIQEAIEKTRRLARGLYPVHIIEQGLEAAIEELIVEVESLFYVECTLSFNSPKDAIDNNEATHIYYIIREAVFNAARHGKAKNIMITISKGAGHLSVTISDDGDGIAEAAQHQGMGLHTMKYRAKAIGASLSITPGEHGGTVVSLAGEGQG</sequence>
<dbReference type="Pfam" id="PF08269">
    <property type="entry name" value="dCache_2"/>
    <property type="match status" value="1"/>
</dbReference>
<dbReference type="InterPro" id="IPR003018">
    <property type="entry name" value="GAF"/>
</dbReference>
<keyword evidence="5" id="KW-0547">Nucleotide-binding</keyword>
<dbReference type="Gene3D" id="1.20.5.1930">
    <property type="match status" value="1"/>
</dbReference>
<proteinExistence type="predicted"/>
<name>A0A840UZZ8_9BACT</name>
<gene>
    <name evidence="11" type="ORF">HNQ81_000840</name>
</gene>
<dbReference type="PANTHER" id="PTHR24421:SF10">
    <property type="entry name" value="NITRATE_NITRITE SENSOR PROTEIN NARQ"/>
    <property type="match status" value="1"/>
</dbReference>
<dbReference type="InterPro" id="IPR003594">
    <property type="entry name" value="HATPase_dom"/>
</dbReference>
<dbReference type="InterPro" id="IPR005467">
    <property type="entry name" value="His_kinase_dom"/>
</dbReference>
<evidence type="ECO:0000256" key="2">
    <source>
        <dbReference type="ARBA" id="ARBA00012438"/>
    </source>
</evidence>
<evidence type="ECO:0000256" key="5">
    <source>
        <dbReference type="ARBA" id="ARBA00022741"/>
    </source>
</evidence>
<dbReference type="SMART" id="SM00387">
    <property type="entry name" value="HATPase_c"/>
    <property type="match status" value="1"/>
</dbReference>
<evidence type="ECO:0000256" key="4">
    <source>
        <dbReference type="ARBA" id="ARBA00022679"/>
    </source>
</evidence>
<dbReference type="Pfam" id="PF07730">
    <property type="entry name" value="HisKA_3"/>
    <property type="match status" value="1"/>
</dbReference>
<dbReference type="Gene3D" id="3.30.450.20">
    <property type="entry name" value="PAS domain"/>
    <property type="match status" value="2"/>
</dbReference>